<dbReference type="FunFam" id="1.25.40.10:FF:000189">
    <property type="entry name" value="Tetratricopeptide repeat domain 25"/>
    <property type="match status" value="1"/>
</dbReference>
<reference evidence="11" key="2">
    <citation type="submission" date="2017-05" db="UniProtKB">
        <authorList>
            <consortium name="EnsemblMetazoa"/>
        </authorList>
    </citation>
    <scope>IDENTIFICATION</scope>
</reference>
<feature type="repeat" description="TPR" evidence="9">
    <location>
        <begin position="325"/>
        <end position="358"/>
    </location>
</feature>
<keyword evidence="6" id="KW-0966">Cell projection</keyword>
<gene>
    <name evidence="11" type="primary">100641178</name>
</gene>
<evidence type="ECO:0000256" key="2">
    <source>
        <dbReference type="ARBA" id="ARBA00022490"/>
    </source>
</evidence>
<dbReference type="Pfam" id="PF13424">
    <property type="entry name" value="TPR_12"/>
    <property type="match status" value="1"/>
</dbReference>
<organism evidence="11">
    <name type="scientific">Amphimedon queenslandica</name>
    <name type="common">Sponge</name>
    <dbReference type="NCBI Taxonomy" id="400682"/>
    <lineage>
        <taxon>Eukaryota</taxon>
        <taxon>Metazoa</taxon>
        <taxon>Porifera</taxon>
        <taxon>Demospongiae</taxon>
        <taxon>Heteroscleromorpha</taxon>
        <taxon>Haplosclerida</taxon>
        <taxon>Niphatidae</taxon>
        <taxon>Amphimedon</taxon>
    </lineage>
</organism>
<dbReference type="Gene3D" id="1.25.40.10">
    <property type="entry name" value="Tetratricopeptide repeat domain"/>
    <property type="match status" value="3"/>
</dbReference>
<dbReference type="InParanoid" id="A0A1X7UHK0"/>
<dbReference type="OMA" id="VMPGCKP"/>
<dbReference type="FunFam" id="1.25.40.10:FF:000795">
    <property type="entry name" value="Tetratricopeptide repeat protein 25"/>
    <property type="match status" value="1"/>
</dbReference>
<name>A0A1X7UHK0_AMPQE</name>
<dbReference type="EnsemblMetazoa" id="XM_003387963.3">
    <property type="protein sequence ID" value="XP_003388011.1"/>
    <property type="gene ID" value="LOC100641178"/>
</dbReference>
<keyword evidence="3" id="KW-0677">Repeat</keyword>
<dbReference type="KEGG" id="aqu:100641178"/>
<keyword evidence="4 9" id="KW-0802">TPR repeat</keyword>
<dbReference type="AlphaFoldDB" id="A0A1X7UHK0"/>
<dbReference type="Pfam" id="PF13432">
    <property type="entry name" value="TPR_16"/>
    <property type="match status" value="1"/>
</dbReference>
<evidence type="ECO:0000313" key="11">
    <source>
        <dbReference type="EnsemblMetazoa" id="Aqu2.1.26953_001"/>
    </source>
</evidence>
<dbReference type="STRING" id="400682.A0A1X7UHK0"/>
<evidence type="ECO:0000256" key="6">
    <source>
        <dbReference type="ARBA" id="ARBA00023273"/>
    </source>
</evidence>
<dbReference type="SUPFAM" id="SSF48452">
    <property type="entry name" value="TPR-like"/>
    <property type="match status" value="1"/>
</dbReference>
<dbReference type="InterPro" id="IPR011990">
    <property type="entry name" value="TPR-like_helical_dom_sf"/>
</dbReference>
<keyword evidence="5" id="KW-0206">Cytoskeleton</keyword>
<evidence type="ECO:0000256" key="4">
    <source>
        <dbReference type="ARBA" id="ARBA00022803"/>
    </source>
</evidence>
<dbReference type="InterPro" id="IPR019734">
    <property type="entry name" value="TPR_rpt"/>
</dbReference>
<dbReference type="GO" id="GO:0005930">
    <property type="term" value="C:axoneme"/>
    <property type="evidence" value="ECO:0007669"/>
    <property type="project" value="UniProtKB-SubCell"/>
</dbReference>
<dbReference type="PROSITE" id="PS50005">
    <property type="entry name" value="TPR"/>
    <property type="match status" value="2"/>
</dbReference>
<keyword evidence="12" id="KW-1185">Reference proteome</keyword>
<proteinExistence type="predicted"/>
<evidence type="ECO:0000313" key="12">
    <source>
        <dbReference type="Proteomes" id="UP000007879"/>
    </source>
</evidence>
<evidence type="ECO:0000256" key="1">
    <source>
        <dbReference type="ARBA" id="ARBA00004430"/>
    </source>
</evidence>
<protein>
    <recommendedName>
        <fullName evidence="7">Outer dynein arm-docking complex subunit 4</fullName>
    </recommendedName>
    <alternativeName>
        <fullName evidence="8">Tetratricopeptide repeat protein 25</fullName>
    </alternativeName>
</protein>
<dbReference type="PROSITE" id="PS50293">
    <property type="entry name" value="TPR_REGION"/>
    <property type="match status" value="1"/>
</dbReference>
<evidence type="ECO:0000256" key="3">
    <source>
        <dbReference type="ARBA" id="ARBA00022737"/>
    </source>
</evidence>
<dbReference type="EnsemblMetazoa" id="Aqu2.1.26953_001">
    <property type="protein sequence ID" value="Aqu2.1.26953_001"/>
    <property type="gene ID" value="Aqu2.1.26953"/>
</dbReference>
<evidence type="ECO:0000256" key="7">
    <source>
        <dbReference type="ARBA" id="ARBA00034139"/>
    </source>
</evidence>
<keyword evidence="2" id="KW-0963">Cytoplasm</keyword>
<evidence type="ECO:0000256" key="8">
    <source>
        <dbReference type="ARBA" id="ARBA00034143"/>
    </source>
</evidence>
<feature type="region of interest" description="Disordered" evidence="10">
    <location>
        <begin position="250"/>
        <end position="271"/>
    </location>
</feature>
<dbReference type="PANTHER" id="PTHR23040:SF1">
    <property type="entry name" value="OUTER DYNEIN ARM-DOCKING COMPLEX SUBUNIT 4"/>
    <property type="match status" value="1"/>
</dbReference>
<evidence type="ECO:0000256" key="5">
    <source>
        <dbReference type="ARBA" id="ARBA00023212"/>
    </source>
</evidence>
<dbReference type="Proteomes" id="UP000007879">
    <property type="component" value="Unassembled WGS sequence"/>
</dbReference>
<feature type="repeat" description="TPR" evidence="9">
    <location>
        <begin position="13"/>
        <end position="46"/>
    </location>
</feature>
<accession>A0A1X7UHK0</accession>
<comment type="subcellular location">
    <subcellularLocation>
        <location evidence="1">Cytoplasm</location>
        <location evidence="1">Cytoskeleton</location>
        <location evidence="1">Cilium axoneme</location>
    </subcellularLocation>
</comment>
<dbReference type="PANTHER" id="PTHR23040">
    <property type="match status" value="1"/>
</dbReference>
<dbReference type="OrthoDB" id="10268002at2759"/>
<dbReference type="Pfam" id="PF13181">
    <property type="entry name" value="TPR_8"/>
    <property type="match status" value="1"/>
</dbReference>
<reference evidence="12" key="1">
    <citation type="journal article" date="2010" name="Nature">
        <title>The Amphimedon queenslandica genome and the evolution of animal complexity.</title>
        <authorList>
            <person name="Srivastava M."/>
            <person name="Simakov O."/>
            <person name="Chapman J."/>
            <person name="Fahey B."/>
            <person name="Gauthier M.E."/>
            <person name="Mitros T."/>
            <person name="Richards G.S."/>
            <person name="Conaco C."/>
            <person name="Dacre M."/>
            <person name="Hellsten U."/>
            <person name="Larroux C."/>
            <person name="Putnam N.H."/>
            <person name="Stanke M."/>
            <person name="Adamska M."/>
            <person name="Darling A."/>
            <person name="Degnan S.M."/>
            <person name="Oakley T.H."/>
            <person name="Plachetzki D.C."/>
            <person name="Zhai Y."/>
            <person name="Adamski M."/>
            <person name="Calcino A."/>
            <person name="Cummins S.F."/>
            <person name="Goodstein D.M."/>
            <person name="Harris C."/>
            <person name="Jackson D.J."/>
            <person name="Leys S.P."/>
            <person name="Shu S."/>
            <person name="Woodcroft B.J."/>
            <person name="Vervoort M."/>
            <person name="Kosik K.S."/>
            <person name="Manning G."/>
            <person name="Degnan B.M."/>
            <person name="Rokhsar D.S."/>
        </authorList>
    </citation>
    <scope>NUCLEOTIDE SEQUENCE [LARGE SCALE GENOMIC DNA]</scope>
</reference>
<sequence>MYEEEGEQLAGSYAIFFAEGDSLAKQGEYAKAIESFSKALEFQPEDRACLVSRSKCYLQLGDTAAALKDAETSLKEDSKYHGGLYRKAETLYRMGDFEHALMFYHRGSKIRPDLNEFKLGIQKAQEAISNSIGTPEACKLDKTGDLSFFKQQDTVGKKKQAKTQKAAHHQIKAKQGPVASEKTMKELLGELYADREYLERLSKDSKIGKNDSSIYTLINEGVTYLDSRAEFWRQQKPMYTRKREKILRRWKPPPTRPLNPGSRHAKSGKDQFSDHTKFVLKALEDIDNSLANGDAEKSLSEAEQTMMTVMSLTDADLPNRNQFIATLHSSLGNAYLELGQTDQALEHFQKDMKIAEEEGYDDALGRSLYNLGRVYSIMGKYEEGIQFWLKRVPLLKTSEESAWLFHEIGRCYWEAGNYTEAKENGEKSLKAAEESHDQFWQLNASMLIAQTEVKLGNLPHGLSCFKNCLTLAEVLDDTDSQEAIKKAIEEVNTQIVDNIQQPTASQD</sequence>
<dbReference type="SMART" id="SM00028">
    <property type="entry name" value="TPR"/>
    <property type="match status" value="7"/>
</dbReference>
<evidence type="ECO:0000256" key="10">
    <source>
        <dbReference type="SAM" id="MobiDB-lite"/>
    </source>
</evidence>
<evidence type="ECO:0000256" key="9">
    <source>
        <dbReference type="PROSITE-ProRule" id="PRU00339"/>
    </source>
</evidence>
<dbReference type="InterPro" id="IPR040111">
    <property type="entry name" value="ODAD4"/>
</dbReference>
<dbReference type="eggNOG" id="KOG1124">
    <property type="taxonomic scope" value="Eukaryota"/>
</dbReference>